<dbReference type="AlphaFoldDB" id="A0A2P5BYE9"/>
<evidence type="ECO:0000256" key="1">
    <source>
        <dbReference type="SAM" id="MobiDB-lite"/>
    </source>
</evidence>
<name>A0A2P5BYE9_PARAD</name>
<gene>
    <name evidence="2" type="ORF">PanWU01x14_199900</name>
</gene>
<dbReference type="Proteomes" id="UP000237105">
    <property type="component" value="Unassembled WGS sequence"/>
</dbReference>
<sequence length="76" mass="8392">MLTTYGSPPLNPVHPSHNNPAPASIRRMLFGGNLSLSLFSRGPTCKSQILQTLFHTQYAAVKPATPEDKWITYPPE</sequence>
<reference evidence="3" key="1">
    <citation type="submission" date="2016-06" db="EMBL/GenBank/DDBJ databases">
        <title>Parallel loss of symbiosis genes in relatives of nitrogen-fixing non-legume Parasponia.</title>
        <authorList>
            <person name="Van Velzen R."/>
            <person name="Holmer R."/>
            <person name="Bu F."/>
            <person name="Rutten L."/>
            <person name="Van Zeijl A."/>
            <person name="Liu W."/>
            <person name="Santuari L."/>
            <person name="Cao Q."/>
            <person name="Sharma T."/>
            <person name="Shen D."/>
            <person name="Roswanjaya Y."/>
            <person name="Wardhani T."/>
            <person name="Kalhor M.S."/>
            <person name="Jansen J."/>
            <person name="Van den Hoogen J."/>
            <person name="Gungor B."/>
            <person name="Hartog M."/>
            <person name="Hontelez J."/>
            <person name="Verver J."/>
            <person name="Yang W.-C."/>
            <person name="Schijlen E."/>
            <person name="Repin R."/>
            <person name="Schilthuizen M."/>
            <person name="Schranz E."/>
            <person name="Heidstra R."/>
            <person name="Miyata K."/>
            <person name="Fedorova E."/>
            <person name="Kohlen W."/>
            <person name="Bisseling T."/>
            <person name="Smit S."/>
            <person name="Geurts R."/>
        </authorList>
    </citation>
    <scope>NUCLEOTIDE SEQUENCE [LARGE SCALE GENOMIC DNA]</scope>
    <source>
        <strain evidence="3">cv. WU1-14</strain>
    </source>
</reference>
<accession>A0A2P5BYE9</accession>
<evidence type="ECO:0000313" key="2">
    <source>
        <dbReference type="EMBL" id="PON53828.1"/>
    </source>
</evidence>
<keyword evidence="3" id="KW-1185">Reference proteome</keyword>
<dbReference type="EMBL" id="JXTB01000202">
    <property type="protein sequence ID" value="PON53828.1"/>
    <property type="molecule type" value="Genomic_DNA"/>
</dbReference>
<feature type="region of interest" description="Disordered" evidence="1">
    <location>
        <begin position="1"/>
        <end position="22"/>
    </location>
</feature>
<protein>
    <submittedName>
        <fullName evidence="2">Uncharacterized protein</fullName>
    </submittedName>
</protein>
<proteinExistence type="predicted"/>
<comment type="caution">
    <text evidence="2">The sequence shown here is derived from an EMBL/GenBank/DDBJ whole genome shotgun (WGS) entry which is preliminary data.</text>
</comment>
<organism evidence="2 3">
    <name type="scientific">Parasponia andersonii</name>
    <name type="common">Sponia andersonii</name>
    <dbReference type="NCBI Taxonomy" id="3476"/>
    <lineage>
        <taxon>Eukaryota</taxon>
        <taxon>Viridiplantae</taxon>
        <taxon>Streptophyta</taxon>
        <taxon>Embryophyta</taxon>
        <taxon>Tracheophyta</taxon>
        <taxon>Spermatophyta</taxon>
        <taxon>Magnoliopsida</taxon>
        <taxon>eudicotyledons</taxon>
        <taxon>Gunneridae</taxon>
        <taxon>Pentapetalae</taxon>
        <taxon>rosids</taxon>
        <taxon>fabids</taxon>
        <taxon>Rosales</taxon>
        <taxon>Cannabaceae</taxon>
        <taxon>Parasponia</taxon>
    </lineage>
</organism>
<evidence type="ECO:0000313" key="3">
    <source>
        <dbReference type="Proteomes" id="UP000237105"/>
    </source>
</evidence>